<reference evidence="6 7" key="1">
    <citation type="submission" date="2019-11" db="EMBL/GenBank/DDBJ databases">
        <title>Comparative genomics of hydrocarbon-degrading Desulfosarcina strains.</title>
        <authorList>
            <person name="Watanabe M."/>
            <person name="Kojima H."/>
            <person name="Fukui M."/>
        </authorList>
    </citation>
    <scope>NUCLEOTIDE SEQUENCE [LARGE SCALE GENOMIC DNA]</scope>
    <source>
        <strain evidence="6 7">PP31</strain>
    </source>
</reference>
<dbReference type="GO" id="GO:0015562">
    <property type="term" value="F:efflux transmembrane transporter activity"/>
    <property type="evidence" value="ECO:0007669"/>
    <property type="project" value="TreeGrafter"/>
</dbReference>
<dbReference type="InterPro" id="IPR058792">
    <property type="entry name" value="Beta-barrel_RND_2"/>
</dbReference>
<dbReference type="InterPro" id="IPR006143">
    <property type="entry name" value="RND_pump_MFP"/>
</dbReference>
<sequence>MKSGGAKPVLMAVVLLAAAGLGWLTFDRLQGRTGSGGGARGLQPVPVEVAPIRQEPIAQRRMFSGELEALAEFVVAPKVAGRVERVLVNIADTVRRDQVVAELDNGEYVQAVAQARADLEVARANLSEARSSLETADREFERTASLLKRGIASDSEFDAASQERMVKKAQLTVAEAQVAKANAALQAANIRLGYTQVTANWTGGDNGRTVAERYVDEGQTVAANAPLLLIVDMDPIVGVVYVTERDYARLEPGQKVTLTTDAYPEETFTGRIDRIAPVFRKTTRQARIEMRVDNPQYRLKPGMFIRASVVLTRLADATIVPEQALTRRNDCYGVFIVNEDGHSVAWREVGVGIHEGSRVQITGEGLTGRVVTLGQQLVDDGSPITIPAETRDKDDGEADN</sequence>
<dbReference type="KEGG" id="dwd:DSCW_61640"/>
<dbReference type="Proteomes" id="UP000427769">
    <property type="component" value="Chromosome"/>
</dbReference>
<proteinExistence type="inferred from homology"/>
<evidence type="ECO:0000256" key="2">
    <source>
        <dbReference type="SAM" id="Coils"/>
    </source>
</evidence>
<comment type="similarity">
    <text evidence="1">Belongs to the membrane fusion protein (MFP) (TC 8.A.1) family.</text>
</comment>
<feature type="coiled-coil region" evidence="2">
    <location>
        <begin position="112"/>
        <end position="139"/>
    </location>
</feature>
<keyword evidence="7" id="KW-1185">Reference proteome</keyword>
<feature type="domain" description="CusB-like beta-barrel" evidence="5">
    <location>
        <begin position="240"/>
        <end position="309"/>
    </location>
</feature>
<evidence type="ECO:0000256" key="1">
    <source>
        <dbReference type="ARBA" id="ARBA00009477"/>
    </source>
</evidence>
<feature type="region of interest" description="Disordered" evidence="3">
    <location>
        <begin position="381"/>
        <end position="400"/>
    </location>
</feature>
<dbReference type="AlphaFoldDB" id="A0A5K7ZPV9"/>
<evidence type="ECO:0000313" key="6">
    <source>
        <dbReference type="EMBL" id="BBO78747.1"/>
    </source>
</evidence>
<dbReference type="PANTHER" id="PTHR30469">
    <property type="entry name" value="MULTIDRUG RESISTANCE PROTEIN MDTA"/>
    <property type="match status" value="1"/>
</dbReference>
<dbReference type="GO" id="GO:1990281">
    <property type="term" value="C:efflux pump complex"/>
    <property type="evidence" value="ECO:0007669"/>
    <property type="project" value="TreeGrafter"/>
</dbReference>
<dbReference type="SUPFAM" id="SSF111369">
    <property type="entry name" value="HlyD-like secretion proteins"/>
    <property type="match status" value="1"/>
</dbReference>
<evidence type="ECO:0000259" key="5">
    <source>
        <dbReference type="Pfam" id="PF25954"/>
    </source>
</evidence>
<feature type="domain" description="Multidrug resistance protein MdtA-like alpha-helical hairpin" evidence="4">
    <location>
        <begin position="119"/>
        <end position="195"/>
    </location>
</feature>
<dbReference type="EMBL" id="AP021875">
    <property type="protein sequence ID" value="BBO78747.1"/>
    <property type="molecule type" value="Genomic_DNA"/>
</dbReference>
<dbReference type="RefSeq" id="WP_231715603.1">
    <property type="nucleotide sequence ID" value="NZ_AP021875.1"/>
</dbReference>
<dbReference type="Pfam" id="PF25954">
    <property type="entry name" value="Beta-barrel_RND_2"/>
    <property type="match status" value="1"/>
</dbReference>
<protein>
    <submittedName>
        <fullName evidence="6">Uncharacterized protein</fullName>
    </submittedName>
</protein>
<evidence type="ECO:0000256" key="3">
    <source>
        <dbReference type="SAM" id="MobiDB-lite"/>
    </source>
</evidence>
<dbReference type="Pfam" id="PF25876">
    <property type="entry name" value="HH_MFP_RND"/>
    <property type="match status" value="1"/>
</dbReference>
<dbReference type="Gene3D" id="2.40.420.20">
    <property type="match status" value="1"/>
</dbReference>
<dbReference type="Gene3D" id="1.10.287.470">
    <property type="entry name" value="Helix hairpin bin"/>
    <property type="match status" value="1"/>
</dbReference>
<evidence type="ECO:0000313" key="7">
    <source>
        <dbReference type="Proteomes" id="UP000427769"/>
    </source>
</evidence>
<gene>
    <name evidence="6" type="ORF">DSCW_61640</name>
</gene>
<evidence type="ECO:0000259" key="4">
    <source>
        <dbReference type="Pfam" id="PF25876"/>
    </source>
</evidence>
<dbReference type="FunFam" id="2.40.30.170:FF:000010">
    <property type="entry name" value="Efflux RND transporter periplasmic adaptor subunit"/>
    <property type="match status" value="1"/>
</dbReference>
<dbReference type="NCBIfam" id="TIGR01730">
    <property type="entry name" value="RND_mfp"/>
    <property type="match status" value="1"/>
</dbReference>
<accession>A0A5K7ZPV9</accession>
<name>A0A5K7ZPV9_9BACT</name>
<dbReference type="InterPro" id="IPR058624">
    <property type="entry name" value="MdtA-like_HH"/>
</dbReference>
<keyword evidence="2" id="KW-0175">Coiled coil</keyword>
<organism evidence="6 7">
    <name type="scientific">Desulfosarcina widdelii</name>
    <dbReference type="NCBI Taxonomy" id="947919"/>
    <lineage>
        <taxon>Bacteria</taxon>
        <taxon>Pseudomonadati</taxon>
        <taxon>Thermodesulfobacteriota</taxon>
        <taxon>Desulfobacteria</taxon>
        <taxon>Desulfobacterales</taxon>
        <taxon>Desulfosarcinaceae</taxon>
        <taxon>Desulfosarcina</taxon>
    </lineage>
</organism>
<dbReference type="Gene3D" id="2.40.30.170">
    <property type="match status" value="1"/>
</dbReference>